<organism evidence="2 3">
    <name type="scientific">Aaosphaeria arxii CBS 175.79</name>
    <dbReference type="NCBI Taxonomy" id="1450172"/>
    <lineage>
        <taxon>Eukaryota</taxon>
        <taxon>Fungi</taxon>
        <taxon>Dikarya</taxon>
        <taxon>Ascomycota</taxon>
        <taxon>Pezizomycotina</taxon>
        <taxon>Dothideomycetes</taxon>
        <taxon>Pleosporomycetidae</taxon>
        <taxon>Pleosporales</taxon>
        <taxon>Pleosporales incertae sedis</taxon>
        <taxon>Aaosphaeria</taxon>
    </lineage>
</organism>
<evidence type="ECO:0000256" key="1">
    <source>
        <dbReference type="SAM" id="MobiDB-lite"/>
    </source>
</evidence>
<accession>A0A6A5XRN2</accession>
<feature type="compositionally biased region" description="Basic and acidic residues" evidence="1">
    <location>
        <begin position="84"/>
        <end position="93"/>
    </location>
</feature>
<dbReference type="Proteomes" id="UP000799778">
    <property type="component" value="Unassembled WGS sequence"/>
</dbReference>
<keyword evidence="3" id="KW-1185">Reference proteome</keyword>
<proteinExistence type="predicted"/>
<dbReference type="RefSeq" id="XP_033383932.1">
    <property type="nucleotide sequence ID" value="XM_033521624.1"/>
</dbReference>
<evidence type="ECO:0000313" key="3">
    <source>
        <dbReference type="Proteomes" id="UP000799778"/>
    </source>
</evidence>
<dbReference type="GeneID" id="54279021"/>
<sequence>MCVCVCVCVCGGGRGAQKPSVSVTRSFVCSFARLLALPALKTRANSNQTKPERKKKERRTTVGRGGEGRGPANWQGPHVQSRVGGEENPEKRGSMAGWGDGEGKGSVYASSDVLLLLSWDDTGNVVTRQVILITDFLI</sequence>
<gene>
    <name evidence="2" type="ORF">BU24DRAFT_180997</name>
</gene>
<feature type="region of interest" description="Disordered" evidence="1">
    <location>
        <begin position="42"/>
        <end position="102"/>
    </location>
</feature>
<protein>
    <submittedName>
        <fullName evidence="2">Uncharacterized protein</fullName>
    </submittedName>
</protein>
<dbReference type="AlphaFoldDB" id="A0A6A5XRN2"/>
<evidence type="ECO:0000313" key="2">
    <source>
        <dbReference type="EMBL" id="KAF2015593.1"/>
    </source>
</evidence>
<reference evidence="2" key="1">
    <citation type="journal article" date="2020" name="Stud. Mycol.">
        <title>101 Dothideomycetes genomes: a test case for predicting lifestyles and emergence of pathogens.</title>
        <authorList>
            <person name="Haridas S."/>
            <person name="Albert R."/>
            <person name="Binder M."/>
            <person name="Bloem J."/>
            <person name="Labutti K."/>
            <person name="Salamov A."/>
            <person name="Andreopoulos B."/>
            <person name="Baker S."/>
            <person name="Barry K."/>
            <person name="Bills G."/>
            <person name="Bluhm B."/>
            <person name="Cannon C."/>
            <person name="Castanera R."/>
            <person name="Culley D."/>
            <person name="Daum C."/>
            <person name="Ezra D."/>
            <person name="Gonzalez J."/>
            <person name="Henrissat B."/>
            <person name="Kuo A."/>
            <person name="Liang C."/>
            <person name="Lipzen A."/>
            <person name="Lutzoni F."/>
            <person name="Magnuson J."/>
            <person name="Mondo S."/>
            <person name="Nolan M."/>
            <person name="Ohm R."/>
            <person name="Pangilinan J."/>
            <person name="Park H.-J."/>
            <person name="Ramirez L."/>
            <person name="Alfaro M."/>
            <person name="Sun H."/>
            <person name="Tritt A."/>
            <person name="Yoshinaga Y."/>
            <person name="Zwiers L.-H."/>
            <person name="Turgeon B."/>
            <person name="Goodwin S."/>
            <person name="Spatafora J."/>
            <person name="Crous P."/>
            <person name="Grigoriev I."/>
        </authorList>
    </citation>
    <scope>NUCLEOTIDE SEQUENCE</scope>
    <source>
        <strain evidence="2">CBS 175.79</strain>
    </source>
</reference>
<name>A0A6A5XRN2_9PLEO</name>
<dbReference type="EMBL" id="ML978069">
    <property type="protein sequence ID" value="KAF2015593.1"/>
    <property type="molecule type" value="Genomic_DNA"/>
</dbReference>